<evidence type="ECO:0000313" key="8">
    <source>
        <dbReference type="EMBL" id="QDZ21325.1"/>
    </source>
</evidence>
<evidence type="ECO:0000256" key="4">
    <source>
        <dbReference type="ARBA" id="ARBA00023134"/>
    </source>
</evidence>
<keyword evidence="9" id="KW-1185">Reference proteome</keyword>
<dbReference type="STRING" id="1764295.A0A5B8MP16"/>
<dbReference type="GO" id="GO:0005874">
    <property type="term" value="C:microtubule"/>
    <property type="evidence" value="ECO:0007669"/>
    <property type="project" value="UniProtKB-KW"/>
</dbReference>
<dbReference type="InterPro" id="IPR023123">
    <property type="entry name" value="Tubulin_C"/>
</dbReference>
<dbReference type="SUPFAM" id="SSF52490">
    <property type="entry name" value="Tubulin nucleotide-binding domain-like"/>
    <property type="match status" value="1"/>
</dbReference>
<dbReference type="PANTHER" id="PTHR11588">
    <property type="entry name" value="TUBULIN"/>
    <property type="match status" value="1"/>
</dbReference>
<dbReference type="InterPro" id="IPR008280">
    <property type="entry name" value="Tub_FtsZ_C"/>
</dbReference>
<accession>A0A5B8MP16</accession>
<gene>
    <name evidence="8" type="ORF">A3770_05p38430</name>
</gene>
<dbReference type="InterPro" id="IPR003008">
    <property type="entry name" value="Tubulin_FtsZ_GTPase"/>
</dbReference>
<name>A0A5B8MP16_9CHLO</name>
<reference evidence="8 9" key="1">
    <citation type="submission" date="2018-07" db="EMBL/GenBank/DDBJ databases">
        <title>The complete nuclear genome of the prasinophyte Chloropicon primus (CCMP1205).</title>
        <authorList>
            <person name="Pombert J.-F."/>
            <person name="Otis C."/>
            <person name="Turmel M."/>
            <person name="Lemieux C."/>
        </authorList>
    </citation>
    <scope>NUCLEOTIDE SEQUENCE [LARGE SCALE GENOMIC DNA]</scope>
    <source>
        <strain evidence="8 9">CCMP1205</strain>
    </source>
</reference>
<dbReference type="InterPro" id="IPR018316">
    <property type="entry name" value="Tubulin/FtsZ_2-layer-sand-dom"/>
</dbReference>
<protein>
    <submittedName>
        <fullName evidence="8">Epsilon tubulin</fullName>
    </submittedName>
</protein>
<dbReference type="InterPro" id="IPR017975">
    <property type="entry name" value="Tubulin_CS"/>
</dbReference>
<dbReference type="InterPro" id="IPR004057">
    <property type="entry name" value="Epsilon_tubulin"/>
</dbReference>
<evidence type="ECO:0000313" key="9">
    <source>
        <dbReference type="Proteomes" id="UP000316726"/>
    </source>
</evidence>
<dbReference type="SMART" id="SM00864">
    <property type="entry name" value="Tubulin"/>
    <property type="match status" value="1"/>
</dbReference>
<keyword evidence="4 5" id="KW-0342">GTP-binding</keyword>
<feature type="domain" description="Tubulin/FtsZ GTPase" evidence="7">
    <location>
        <begin position="70"/>
        <end position="293"/>
    </location>
</feature>
<keyword evidence="3 5" id="KW-0547">Nucleotide-binding</keyword>
<dbReference type="AlphaFoldDB" id="A0A5B8MP16"/>
<dbReference type="OrthoDB" id="1662883at2759"/>
<comment type="similarity">
    <text evidence="1 5">Belongs to the tubulin family.</text>
</comment>
<evidence type="ECO:0000259" key="7">
    <source>
        <dbReference type="SMART" id="SM00864"/>
    </source>
</evidence>
<dbReference type="Proteomes" id="UP000316726">
    <property type="component" value="Chromosome 5"/>
</dbReference>
<dbReference type="Pfam" id="PF00091">
    <property type="entry name" value="Tubulin"/>
    <property type="match status" value="1"/>
</dbReference>
<evidence type="ECO:0000256" key="2">
    <source>
        <dbReference type="ARBA" id="ARBA00022701"/>
    </source>
</evidence>
<dbReference type="PROSITE" id="PS00227">
    <property type="entry name" value="TUBULIN"/>
    <property type="match status" value="1"/>
</dbReference>
<evidence type="ECO:0000256" key="1">
    <source>
        <dbReference type="ARBA" id="ARBA00009636"/>
    </source>
</evidence>
<dbReference type="GO" id="GO:0007017">
    <property type="term" value="P:microtubule-based process"/>
    <property type="evidence" value="ECO:0007669"/>
    <property type="project" value="InterPro"/>
</dbReference>
<dbReference type="PRINTS" id="PR01519">
    <property type="entry name" value="EPSLNTUBULIN"/>
</dbReference>
<evidence type="ECO:0000256" key="5">
    <source>
        <dbReference type="RuleBase" id="RU000352"/>
    </source>
</evidence>
<dbReference type="EMBL" id="CP031038">
    <property type="protein sequence ID" value="QDZ21325.1"/>
    <property type="molecule type" value="Genomic_DNA"/>
</dbReference>
<evidence type="ECO:0000256" key="6">
    <source>
        <dbReference type="SAM" id="MobiDB-lite"/>
    </source>
</evidence>
<dbReference type="Gene3D" id="3.40.50.1440">
    <property type="entry name" value="Tubulin/FtsZ, GTPase domain"/>
    <property type="match status" value="1"/>
</dbReference>
<dbReference type="Pfam" id="PF03953">
    <property type="entry name" value="Tubulin_C"/>
    <property type="match status" value="1"/>
</dbReference>
<dbReference type="CDD" id="cd02190">
    <property type="entry name" value="epsilon_tubulin"/>
    <property type="match status" value="1"/>
</dbReference>
<dbReference type="SUPFAM" id="SSF55307">
    <property type="entry name" value="Tubulin C-terminal domain-like"/>
    <property type="match status" value="1"/>
</dbReference>
<dbReference type="InterPro" id="IPR000217">
    <property type="entry name" value="Tubulin"/>
</dbReference>
<feature type="compositionally biased region" description="Polar residues" evidence="6">
    <location>
        <begin position="259"/>
        <end position="269"/>
    </location>
</feature>
<evidence type="ECO:0000256" key="3">
    <source>
        <dbReference type="ARBA" id="ARBA00022741"/>
    </source>
</evidence>
<sequence length="510" mass="57289">MPREMVTIQVGQCGNQIGCRFWELALREHLSSPEKSRMATSTSSQEYDDAMSSFFANDPPDEDHLYEGWKKTMIGQLRARAILVDMEESVVDRLQRMPQIGNLFNNQMRLTDVSGSGNNWAHGFMEYGSKYQEQFLDRVRLSVEECSSIQSFFMMHSLGGGTGSGFGSKILESLEDSFPKITRFACSVFPNDDDDVITSPYNALLSANKLIEHADCVFPVDNQALIDICNHIDSHKKKSQRSTGFRSSSRMRRQDQQSVTGPDQQSSGDTYHKMNGIAANMLLDLTASVRFEGTLNMDLSELPMNVVPYQRMHFLSCGLAPLFPPQQTLDISRNPGSQRALADMDKSFGSAHSSPVNQLMRSPVPAKSSTYLASAILTRGEGIRVADLERNVKKLQSQVNMVYWNTEGFKVSMCSRPPVNMPYSILSVSNNCCFRHTLSAMHTKFNRLYKAKAYVQHYEDYGMSRTDFDEACNNVLGVVSEYATLEGKTHPPANPKRRLKPVGLNFVPEY</sequence>
<feature type="region of interest" description="Disordered" evidence="6">
    <location>
        <begin position="239"/>
        <end position="271"/>
    </location>
</feature>
<organism evidence="8 9">
    <name type="scientific">Chloropicon primus</name>
    <dbReference type="NCBI Taxonomy" id="1764295"/>
    <lineage>
        <taxon>Eukaryota</taxon>
        <taxon>Viridiplantae</taxon>
        <taxon>Chlorophyta</taxon>
        <taxon>Chloropicophyceae</taxon>
        <taxon>Chloropicales</taxon>
        <taxon>Chloropicaceae</taxon>
        <taxon>Chloropicon</taxon>
    </lineage>
</organism>
<dbReference type="PRINTS" id="PR01161">
    <property type="entry name" value="TUBULIN"/>
</dbReference>
<proteinExistence type="inferred from homology"/>
<keyword evidence="2 5" id="KW-0493">Microtubule</keyword>
<dbReference type="Gene3D" id="1.10.287.600">
    <property type="entry name" value="Helix hairpin bin"/>
    <property type="match status" value="1"/>
</dbReference>
<dbReference type="GO" id="GO:0005525">
    <property type="term" value="F:GTP binding"/>
    <property type="evidence" value="ECO:0007669"/>
    <property type="project" value="UniProtKB-UniRule"/>
</dbReference>
<dbReference type="InterPro" id="IPR036525">
    <property type="entry name" value="Tubulin/FtsZ_GTPase_sf"/>
</dbReference>